<accession>Q9KI27</accession>
<geneLocation type="plasmid" evidence="2">
    <name>19-pEI1</name>
</geneLocation>
<evidence type="ECO:0000313" key="3">
    <source>
        <dbReference type="EMBL" id="AGE98129.1"/>
    </source>
</evidence>
<dbReference type="InterPro" id="IPR035962">
    <property type="entry name" value="Rop-like_sf"/>
</dbReference>
<name>Q9KI27_EDWIC</name>
<dbReference type="PIRSF" id="PIRSF003229">
    <property type="entry name" value="Rop_reg"/>
    <property type="match status" value="1"/>
</dbReference>
<dbReference type="PRINTS" id="PR00835">
    <property type="entry name" value="ROPREGULATRY"/>
</dbReference>
<proteinExistence type="predicted"/>
<reference evidence="1" key="1">
    <citation type="journal article" date="2001" name="Plasmid">
        <title>Sequencing and analysis of the Edwardsiella ictaluri plasmids.</title>
        <authorList>
            <person name="Fernandez D.H."/>
            <person name="Pittman-Cooley L."/>
            <person name="Thune R.L."/>
        </authorList>
    </citation>
    <scope>NUCLEOTIDE SEQUENCE</scope>
    <source>
        <plasmid evidence="1">pEI1</plasmid>
    </source>
</reference>
<dbReference type="EMBL" id="KR869777">
    <property type="protein sequence ID" value="AKS10438.1"/>
    <property type="molecule type" value="Genomic_DNA"/>
</dbReference>
<sequence>MKKQEATAINMAKFIKAQLLILLEKLNELDLDERANECEQLHDLAEQLHRHLREQLEPES</sequence>
<dbReference type="GeneID" id="69540760"/>
<dbReference type="EMBL" id="KC237289">
    <property type="protein sequence ID" value="AGE98133.1"/>
    <property type="molecule type" value="Genomic_DNA"/>
</dbReference>
<dbReference type="SUPFAM" id="SSF47380">
    <property type="entry name" value="ROP protein"/>
    <property type="match status" value="1"/>
</dbReference>
<evidence type="ECO:0000313" key="7">
    <source>
        <dbReference type="Proteomes" id="UP001222680"/>
    </source>
</evidence>
<dbReference type="RefSeq" id="WP_010895413.1">
    <property type="nucleotide sequence ID" value="NC_002497.1"/>
</dbReference>
<keyword evidence="7" id="KW-1185">Reference proteome</keyword>
<dbReference type="InterPro" id="IPR000769">
    <property type="entry name" value="Regulatory_Rop"/>
</dbReference>
<geneLocation type="plasmid" evidence="6 7">
    <name>pEI-13TAL140K3-1</name>
</geneLocation>
<evidence type="ECO:0000313" key="4">
    <source>
        <dbReference type="EMBL" id="AGE98133.1"/>
    </source>
</evidence>
<protein>
    <submittedName>
        <fullName evidence="1">Putative RNA one modulator protein</fullName>
    </submittedName>
    <submittedName>
        <fullName evidence="6">Rop family plasmid primer RNA-binding protein</fullName>
    </submittedName>
</protein>
<reference evidence="5" key="3">
    <citation type="journal article" date="2015" name="Genome Announc.">
        <title>Draft Genome Sequences of Edwardsiella ictaluri Strains LADL11-100 and LADL11-194 Isolated from Zebrafish Danio rerio.</title>
        <authorList>
            <person name="Wang R."/>
            <person name="Tekedar H.C."/>
            <person name="Lawrence M.L."/>
            <person name="Chouljenko V.N."/>
            <person name="Kim J."/>
            <person name="Kim N."/>
            <person name="Kousoulas K.G."/>
            <person name="Hawke J.P."/>
        </authorList>
    </citation>
    <scope>NUCLEOTIDE SEQUENCE</scope>
    <source>
        <strain evidence="5">LADL11-100</strain>
        <plasmid evidence="5">pEIZ1</plasmid>
    </source>
</reference>
<evidence type="ECO:0000313" key="6">
    <source>
        <dbReference type="EMBL" id="WFN98244.1"/>
    </source>
</evidence>
<geneLocation type="plasmid" evidence="5">
    <name>pEIZ1</name>
</geneLocation>
<evidence type="ECO:0000313" key="1">
    <source>
        <dbReference type="EMBL" id="AAF85958.1"/>
    </source>
</evidence>
<dbReference type="Proteomes" id="UP001222680">
    <property type="component" value="Plasmid pEI-13TAL140K3-1"/>
</dbReference>
<reference evidence="2" key="2">
    <citation type="submission" date="2012-11" db="EMBL/GenBank/DDBJ databases">
        <authorList>
            <person name="Dubytska L.P."/>
            <person name="Thune R.L."/>
        </authorList>
    </citation>
    <scope>NUCLEOTIDE SEQUENCE</scope>
    <source>
        <strain evidence="2">19s</strain>
        <strain evidence="3">2s</strain>
        <strain evidence="4">CAF 258</strain>
        <plasmid evidence="2">19-pEI1</plasmid>
        <plasmid evidence="3">pEI1</plasmid>
    </source>
</reference>
<dbReference type="EMBL" id="AF244083">
    <property type="protein sequence ID" value="AAF85958.1"/>
    <property type="molecule type" value="Genomic_DNA"/>
</dbReference>
<dbReference type="AlphaFoldDB" id="Q9KI27"/>
<dbReference type="Pfam" id="PF01815">
    <property type="entry name" value="Rop"/>
    <property type="match status" value="1"/>
</dbReference>
<evidence type="ECO:0000313" key="5">
    <source>
        <dbReference type="EMBL" id="AKS10438.1"/>
    </source>
</evidence>
<dbReference type="PATRIC" id="fig|67780.6.peg.3"/>
<dbReference type="Gene3D" id="1.10.287.230">
    <property type="match status" value="1"/>
</dbReference>
<keyword evidence="1" id="KW-0614">Plasmid</keyword>
<gene>
    <name evidence="6" type="ORF">MAY91_18530</name>
</gene>
<dbReference type="EMBL" id="KC237287">
    <property type="protein sequence ID" value="AGE98126.1"/>
    <property type="molecule type" value="Genomic_DNA"/>
</dbReference>
<reference evidence="6 7" key="4">
    <citation type="submission" date="2022-02" db="EMBL/GenBank/DDBJ databases">
        <title>Phenotypic, genotypic and serological characterization of Edwardsiella ictaluri from catfish and ornamental fish species.</title>
        <authorList>
            <person name="Rose D."/>
            <person name="Tekedar H.C."/>
            <person name="Waldbieser G.C."/>
            <person name="Aarattuthodi S."/>
            <person name="Griffin M.J."/>
        </authorList>
    </citation>
    <scope>NUCLEOTIDE SEQUENCE [LARGE SCALE GENOMIC DNA]</scope>
    <source>
        <strain evidence="6 7">13 TAL-140 K3</strain>
        <plasmid evidence="6 7">pEI-13TAL140K3-1</plasmid>
    </source>
</reference>
<dbReference type="EMBL" id="KC237288">
    <property type="protein sequence ID" value="AGE98129.1"/>
    <property type="molecule type" value="Genomic_DNA"/>
</dbReference>
<evidence type="ECO:0000313" key="2">
    <source>
        <dbReference type="EMBL" id="AGE98126.1"/>
    </source>
</evidence>
<organism evidence="1">
    <name type="scientific">Edwardsiella ictaluri</name>
    <dbReference type="NCBI Taxonomy" id="67780"/>
    <lineage>
        <taxon>Bacteria</taxon>
        <taxon>Pseudomonadati</taxon>
        <taxon>Pseudomonadota</taxon>
        <taxon>Gammaproteobacteria</taxon>
        <taxon>Enterobacterales</taxon>
        <taxon>Hafniaceae</taxon>
        <taxon>Edwardsiella</taxon>
    </lineage>
</organism>
<geneLocation type="plasmid" evidence="1">
    <name>pEI1</name>
</geneLocation>
<dbReference type="EMBL" id="CP092016">
    <property type="protein sequence ID" value="WFN98244.1"/>
    <property type="molecule type" value="Genomic_DNA"/>
</dbReference>